<proteinExistence type="predicted"/>
<sequence>MGLQAMDGVATPMNWGHPSRSHWDSWSHQSAGPEGGGCEVECLGPGQGRSAGSSAGTAREGRRNGPMDARDQAAPQLRSLPAPGRRVPPPRLSPRESDQGHTGPAHEAPPSPHRSGSRIPLRPPPPTRNSLVLAATRPALCSSGHPRTAPHPDPRGNCLPSWDLPKAQSGPNLQGRSNSPEIQPEVDEELEQGIGGSWGIGKEPSLCDRGLTVGSRAVLSTERVASPGHNSRSLLSRIQSLEHWGGRRLPTSESFSPSPRMLTLYGGPAARTFGLGPLLLPPPRCGLAASVPVALSWSPSGAKPIFKGNLLQAAFQGLS</sequence>
<evidence type="ECO:0000313" key="2">
    <source>
        <dbReference type="EMBL" id="KAK2085260.1"/>
    </source>
</evidence>
<keyword evidence="3" id="KW-1185">Reference proteome</keyword>
<feature type="region of interest" description="Disordered" evidence="1">
    <location>
        <begin position="1"/>
        <end position="188"/>
    </location>
</feature>
<dbReference type="EMBL" id="JASSZA010000021">
    <property type="protein sequence ID" value="KAK2085260.1"/>
    <property type="molecule type" value="Genomic_DNA"/>
</dbReference>
<comment type="caution">
    <text evidence="2">The sequence shown here is derived from an EMBL/GenBank/DDBJ whole genome shotgun (WGS) entry which is preliminary data.</text>
</comment>
<name>A0ABQ9TL05_SAGOE</name>
<gene>
    <name evidence="2" type="ORF">P7K49_036560</name>
</gene>
<evidence type="ECO:0000313" key="3">
    <source>
        <dbReference type="Proteomes" id="UP001266305"/>
    </source>
</evidence>
<protein>
    <submittedName>
        <fullName evidence="2">Uncharacterized protein</fullName>
    </submittedName>
</protein>
<evidence type="ECO:0000256" key="1">
    <source>
        <dbReference type="SAM" id="MobiDB-lite"/>
    </source>
</evidence>
<accession>A0ABQ9TL05</accession>
<feature type="compositionally biased region" description="Polar residues" evidence="1">
    <location>
        <begin position="169"/>
        <end position="181"/>
    </location>
</feature>
<dbReference type="Proteomes" id="UP001266305">
    <property type="component" value="Unassembled WGS sequence"/>
</dbReference>
<organism evidence="2 3">
    <name type="scientific">Saguinus oedipus</name>
    <name type="common">Cotton-top tamarin</name>
    <name type="synonym">Oedipomidas oedipus</name>
    <dbReference type="NCBI Taxonomy" id="9490"/>
    <lineage>
        <taxon>Eukaryota</taxon>
        <taxon>Metazoa</taxon>
        <taxon>Chordata</taxon>
        <taxon>Craniata</taxon>
        <taxon>Vertebrata</taxon>
        <taxon>Euteleostomi</taxon>
        <taxon>Mammalia</taxon>
        <taxon>Eutheria</taxon>
        <taxon>Euarchontoglires</taxon>
        <taxon>Primates</taxon>
        <taxon>Haplorrhini</taxon>
        <taxon>Platyrrhini</taxon>
        <taxon>Cebidae</taxon>
        <taxon>Callitrichinae</taxon>
        <taxon>Saguinus</taxon>
    </lineage>
</organism>
<reference evidence="2 3" key="1">
    <citation type="submission" date="2023-05" db="EMBL/GenBank/DDBJ databases">
        <title>B98-5 Cell Line De Novo Hybrid Assembly: An Optical Mapping Approach.</title>
        <authorList>
            <person name="Kananen K."/>
            <person name="Auerbach J.A."/>
            <person name="Kautto E."/>
            <person name="Blachly J.S."/>
        </authorList>
    </citation>
    <scope>NUCLEOTIDE SEQUENCE [LARGE SCALE GENOMIC DNA]</scope>
    <source>
        <strain evidence="2">B95-8</strain>
        <tissue evidence="2">Cell line</tissue>
    </source>
</reference>
<feature type="compositionally biased region" description="Basic and acidic residues" evidence="1">
    <location>
        <begin position="59"/>
        <end position="71"/>
    </location>
</feature>